<dbReference type="RefSeq" id="WP_136551019.1">
    <property type="nucleotide sequence ID" value="NZ_STGJ01000001.1"/>
</dbReference>
<dbReference type="InterPro" id="IPR012908">
    <property type="entry name" value="PGAP1-ab_dom-like"/>
</dbReference>
<dbReference type="GO" id="GO:0016788">
    <property type="term" value="F:hydrolase activity, acting on ester bonds"/>
    <property type="evidence" value="ECO:0007669"/>
    <property type="project" value="InterPro"/>
</dbReference>
<evidence type="ECO:0000313" key="3">
    <source>
        <dbReference type="EMBL" id="TIC87008.1"/>
    </source>
</evidence>
<dbReference type="AlphaFoldDB" id="A0A4T0V5I3"/>
<dbReference type="PANTHER" id="PTHR37946">
    <property type="entry name" value="SLL1969 PROTEIN"/>
    <property type="match status" value="1"/>
</dbReference>
<dbReference type="Gene3D" id="3.40.50.1820">
    <property type="entry name" value="alpha/beta hydrolase"/>
    <property type="match status" value="1"/>
</dbReference>
<keyword evidence="4" id="KW-1185">Reference proteome</keyword>
<sequence length="299" mass="32169">MTMPALLFALIALELLIWTTVGHGVLGHAWPAAFAFALAAVLAVRALQQTFIWGFSRAHASAAPRLGAWGWLTMLLTEFAAYLACFVVLLPLEGLWMRPDRLRPARRVVLLVHGYGCSRGVWWWWRRRLEAAGHVVATVSLDPPWADIDALAGVLSARIREVSAATGAEEVLLIGHSMGGLVSRAYLKDNPDARVPLLMTLATPHRGSALARLGMGRNARQMEPASPFLAALAKGPLPPHAVSLRATHDDFVCPQDGQKLPGMQDVPLAGVGHLALLFSGRALAHACASLAATHPPERN</sequence>
<dbReference type="Proteomes" id="UP000308891">
    <property type="component" value="Unassembled WGS sequence"/>
</dbReference>
<feature type="domain" description="GPI inositol-deacylase PGAP1-like alpha/beta" evidence="2">
    <location>
        <begin position="164"/>
        <end position="210"/>
    </location>
</feature>
<evidence type="ECO:0000259" key="2">
    <source>
        <dbReference type="Pfam" id="PF07819"/>
    </source>
</evidence>
<protein>
    <submittedName>
        <fullName evidence="3">Lipase</fullName>
    </submittedName>
</protein>
<evidence type="ECO:0000313" key="4">
    <source>
        <dbReference type="Proteomes" id="UP000308891"/>
    </source>
</evidence>
<reference evidence="3 4" key="1">
    <citation type="submission" date="2019-04" db="EMBL/GenBank/DDBJ databases">
        <title>Crenobacter sp. nov.</title>
        <authorList>
            <person name="Shi S."/>
        </authorList>
    </citation>
    <scope>NUCLEOTIDE SEQUENCE [LARGE SCALE GENOMIC DNA]</scope>
    <source>
        <strain evidence="3 4">GY 70310</strain>
    </source>
</reference>
<evidence type="ECO:0000256" key="1">
    <source>
        <dbReference type="SAM" id="Phobius"/>
    </source>
</evidence>
<keyword evidence="1" id="KW-0472">Membrane</keyword>
<keyword evidence="1" id="KW-1133">Transmembrane helix</keyword>
<dbReference type="SUPFAM" id="SSF53474">
    <property type="entry name" value="alpha/beta-Hydrolases"/>
    <property type="match status" value="1"/>
</dbReference>
<dbReference type="PANTHER" id="PTHR37946:SF1">
    <property type="entry name" value="SLL1969 PROTEIN"/>
    <property type="match status" value="1"/>
</dbReference>
<feature type="transmembrane region" description="Helical" evidence="1">
    <location>
        <begin position="32"/>
        <end position="56"/>
    </location>
</feature>
<name>A0A4T0V5I3_9NEIS</name>
<dbReference type="EMBL" id="STGJ01000001">
    <property type="protein sequence ID" value="TIC87008.1"/>
    <property type="molecule type" value="Genomic_DNA"/>
</dbReference>
<dbReference type="Pfam" id="PF07819">
    <property type="entry name" value="PGAP1"/>
    <property type="match status" value="1"/>
</dbReference>
<accession>A0A4T0V5I3</accession>
<feature type="transmembrane region" description="Helical" evidence="1">
    <location>
        <begin position="68"/>
        <end position="92"/>
    </location>
</feature>
<dbReference type="InterPro" id="IPR029058">
    <property type="entry name" value="AB_hydrolase_fold"/>
</dbReference>
<gene>
    <name evidence="3" type="ORF">E5K04_00915</name>
</gene>
<comment type="caution">
    <text evidence="3">The sequence shown here is derived from an EMBL/GenBank/DDBJ whole genome shotgun (WGS) entry which is preliminary data.</text>
</comment>
<proteinExistence type="predicted"/>
<organism evidence="3 4">
    <name type="scientific">Crenobacter intestini</name>
    <dbReference type="NCBI Taxonomy" id="2563443"/>
    <lineage>
        <taxon>Bacteria</taxon>
        <taxon>Pseudomonadati</taxon>
        <taxon>Pseudomonadota</taxon>
        <taxon>Betaproteobacteria</taxon>
        <taxon>Neisseriales</taxon>
        <taxon>Neisseriaceae</taxon>
        <taxon>Crenobacter</taxon>
    </lineage>
</organism>
<keyword evidence="1" id="KW-0812">Transmembrane</keyword>
<dbReference type="OrthoDB" id="9782972at2"/>